<name>A0A9P8RNY6_9PEZI</name>
<feature type="compositionally biased region" description="Basic and acidic residues" evidence="2">
    <location>
        <begin position="342"/>
        <end position="364"/>
    </location>
</feature>
<comment type="caution">
    <text evidence="3">The sequence shown here is derived from an EMBL/GenBank/DDBJ whole genome shotgun (WGS) entry which is preliminary data.</text>
</comment>
<evidence type="ECO:0000256" key="1">
    <source>
        <dbReference type="SAM" id="Coils"/>
    </source>
</evidence>
<feature type="coiled-coil region" evidence="1">
    <location>
        <begin position="167"/>
        <end position="233"/>
    </location>
</feature>
<keyword evidence="1" id="KW-0175">Coiled coil</keyword>
<dbReference type="EMBL" id="JAGHQM010000725">
    <property type="protein sequence ID" value="KAH0558832.1"/>
    <property type="molecule type" value="Genomic_DNA"/>
</dbReference>
<reference evidence="3" key="1">
    <citation type="submission" date="2021-03" db="EMBL/GenBank/DDBJ databases">
        <title>Comparative genomics and phylogenomic investigation of the class Geoglossomycetes provide insights into ecological specialization and systematics.</title>
        <authorList>
            <person name="Melie T."/>
            <person name="Pirro S."/>
            <person name="Miller A.N."/>
            <person name="Quandt A."/>
        </authorList>
    </citation>
    <scope>NUCLEOTIDE SEQUENCE</scope>
    <source>
        <strain evidence="3">CAQ_001_2017</strain>
    </source>
</reference>
<feature type="region of interest" description="Disordered" evidence="2">
    <location>
        <begin position="339"/>
        <end position="376"/>
    </location>
</feature>
<evidence type="ECO:0000313" key="4">
    <source>
        <dbReference type="Proteomes" id="UP000750711"/>
    </source>
</evidence>
<feature type="region of interest" description="Disordered" evidence="2">
    <location>
        <begin position="605"/>
        <end position="624"/>
    </location>
</feature>
<accession>A0A9P8RNY6</accession>
<feature type="region of interest" description="Disordered" evidence="2">
    <location>
        <begin position="769"/>
        <end position="788"/>
    </location>
</feature>
<gene>
    <name evidence="3" type="ORF">GP486_004531</name>
</gene>
<proteinExistence type="predicted"/>
<feature type="region of interest" description="Disordered" evidence="2">
    <location>
        <begin position="794"/>
        <end position="822"/>
    </location>
</feature>
<feature type="compositionally biased region" description="Polar residues" evidence="2">
    <location>
        <begin position="605"/>
        <end position="615"/>
    </location>
</feature>
<dbReference type="AlphaFoldDB" id="A0A9P8RNY6"/>
<organism evidence="3 4">
    <name type="scientific">Trichoglossum hirsutum</name>
    <dbReference type="NCBI Taxonomy" id="265104"/>
    <lineage>
        <taxon>Eukaryota</taxon>
        <taxon>Fungi</taxon>
        <taxon>Dikarya</taxon>
        <taxon>Ascomycota</taxon>
        <taxon>Pezizomycotina</taxon>
        <taxon>Geoglossomycetes</taxon>
        <taxon>Geoglossales</taxon>
        <taxon>Geoglossaceae</taxon>
        <taxon>Trichoglossum</taxon>
    </lineage>
</organism>
<dbReference type="Proteomes" id="UP000750711">
    <property type="component" value="Unassembled WGS sequence"/>
</dbReference>
<protein>
    <submittedName>
        <fullName evidence="3">Uncharacterized protein</fullName>
    </submittedName>
</protein>
<evidence type="ECO:0000256" key="2">
    <source>
        <dbReference type="SAM" id="MobiDB-lite"/>
    </source>
</evidence>
<sequence>MSATELAALEAIFSCGICFTSYSDIYRREDRVVDTLSDPDLLLPGTVPKLWMTSCGHVICGRDLEGGGAPFHPVGVDMVTKCAICVRDFAKTKDVTLYPIWGVMDGFYDSRLPKAFFKVPPIKFEKVYIQNTGAFGQGRGPSEQEREATIHAREALRFQFISLICYAKGIRAKLSEAERERDEFRRQSEHQINASREENAMLLTSLHVLDDQRERYKDKLVLLEKEKAAWQQKKRIAVHYLGLVEALAEENMMLKQQLASLGHSVKETSYAFDRAEMGILSSDHSGSEAAVGLHMHEIDATVLKDKSKKIEEPGVDNAQQVHGIRPLSDIKKRKYLSSRGEVSNKARSIEDLRSIRRQRSRDEMPPPSLPLGRGHAKTITNSPLFTSSRHTEDDSSSLDPFLVSVPIVNSREIPIDRDITMLDRQSGKNWPFAGPNQIDATRGQTAASAYFPKARTSHVFRLESMEWVKTDLESPKPTAQHDTAHTTSTDMSGAGVLLQSCPTQITTRSQNGHRSSAPLTEASLAALREQLRPTLLHGHRQTLPSMSRAMPLLDRGYSDLTKNRSTPTDSAADKVVFHPPAWGTHRNSVESVRDRPLLERGSSYNGESCRVSNTAPIEPPIAERGPTYNVSKKACSIPGKAASINGDAVEHIRISSRASHRRPLNNPSTASFWLRSLSNIASSPSNPTTKRAATQENASRQSIAPDWYASQARSHSANPLISQGQLRLPMGSARDFMSKSSNWIKRSAQGLRNLACRSPSVSSPFFRREDMGASRRPSPTMEESESYEVYQRFRTGDRSRVSSRHTSTRNGLDRGSSSATRLRSAAIRDHISGGATREETSSNPLPFRYPFSSTCASQDITVVETSFGGSRMMPSSGRRIVRH</sequence>
<evidence type="ECO:0000313" key="3">
    <source>
        <dbReference type="EMBL" id="KAH0558832.1"/>
    </source>
</evidence>
<keyword evidence="4" id="KW-1185">Reference proteome</keyword>